<dbReference type="GO" id="GO:0007218">
    <property type="term" value="P:neuropeptide signaling pathway"/>
    <property type="evidence" value="ECO:0007669"/>
    <property type="project" value="TreeGrafter"/>
</dbReference>
<evidence type="ECO:0000256" key="8">
    <source>
        <dbReference type="ARBA" id="ARBA00023224"/>
    </source>
</evidence>
<evidence type="ECO:0000256" key="2">
    <source>
        <dbReference type="ARBA" id="ARBA00022475"/>
    </source>
</evidence>
<evidence type="ECO:0000256" key="5">
    <source>
        <dbReference type="ARBA" id="ARBA00023040"/>
    </source>
</evidence>
<dbReference type="PROSITE" id="PS50262">
    <property type="entry name" value="G_PROTEIN_RECEP_F1_2"/>
    <property type="match status" value="1"/>
</dbReference>
<feature type="transmembrane region" description="Helical" evidence="9">
    <location>
        <begin position="12"/>
        <end position="37"/>
    </location>
</feature>
<dbReference type="Pfam" id="PF10328">
    <property type="entry name" value="7TM_GPCR_Srx"/>
    <property type="match status" value="1"/>
</dbReference>
<keyword evidence="5" id="KW-0297">G-protein coupled receptor</keyword>
<gene>
    <name evidence="11" type="ORF">GSLYS_00012853001</name>
</gene>
<dbReference type="Gene3D" id="1.20.1070.10">
    <property type="entry name" value="Rhodopsin 7-helix transmembrane proteins"/>
    <property type="match status" value="1"/>
</dbReference>
<organism evidence="11 12">
    <name type="scientific">Lymnaea stagnalis</name>
    <name type="common">Great pond snail</name>
    <name type="synonym">Helix stagnalis</name>
    <dbReference type="NCBI Taxonomy" id="6523"/>
    <lineage>
        <taxon>Eukaryota</taxon>
        <taxon>Metazoa</taxon>
        <taxon>Spiralia</taxon>
        <taxon>Lophotrochozoa</taxon>
        <taxon>Mollusca</taxon>
        <taxon>Gastropoda</taxon>
        <taxon>Heterobranchia</taxon>
        <taxon>Euthyneura</taxon>
        <taxon>Panpulmonata</taxon>
        <taxon>Hygrophila</taxon>
        <taxon>Lymnaeoidea</taxon>
        <taxon>Lymnaeidae</taxon>
        <taxon>Lymnaea</taxon>
    </lineage>
</organism>
<evidence type="ECO:0000256" key="7">
    <source>
        <dbReference type="ARBA" id="ARBA00023170"/>
    </source>
</evidence>
<dbReference type="AlphaFoldDB" id="A0AAV2HXV2"/>
<evidence type="ECO:0000256" key="6">
    <source>
        <dbReference type="ARBA" id="ARBA00023136"/>
    </source>
</evidence>
<comment type="subcellular location">
    <subcellularLocation>
        <location evidence="1">Cell membrane</location>
        <topology evidence="1">Multi-pass membrane protein</topology>
    </subcellularLocation>
</comment>
<name>A0AAV2HXV2_LYMST</name>
<protein>
    <recommendedName>
        <fullName evidence="10">G-protein coupled receptors family 1 profile domain-containing protein</fullName>
    </recommendedName>
</protein>
<feature type="transmembrane region" description="Helical" evidence="9">
    <location>
        <begin position="97"/>
        <end position="122"/>
    </location>
</feature>
<keyword evidence="7" id="KW-0675">Receptor</keyword>
<feature type="transmembrane region" description="Helical" evidence="9">
    <location>
        <begin position="134"/>
        <end position="155"/>
    </location>
</feature>
<proteinExistence type="predicted"/>
<dbReference type="GO" id="GO:0005886">
    <property type="term" value="C:plasma membrane"/>
    <property type="evidence" value="ECO:0007669"/>
    <property type="project" value="UniProtKB-SubCell"/>
</dbReference>
<keyword evidence="12" id="KW-1185">Reference proteome</keyword>
<keyword evidence="6 9" id="KW-0472">Membrane</keyword>
<dbReference type="InterPro" id="IPR019430">
    <property type="entry name" value="7TM_GPCR_serpentine_rcpt_Srx"/>
</dbReference>
<dbReference type="PANTHER" id="PTHR24230">
    <property type="entry name" value="G-PROTEIN COUPLED RECEPTOR"/>
    <property type="match status" value="1"/>
</dbReference>
<keyword evidence="3 9" id="KW-0812">Transmembrane</keyword>
<evidence type="ECO:0000259" key="10">
    <source>
        <dbReference type="PROSITE" id="PS50262"/>
    </source>
</evidence>
<evidence type="ECO:0000256" key="9">
    <source>
        <dbReference type="SAM" id="Phobius"/>
    </source>
</evidence>
<keyword evidence="8" id="KW-0807">Transducer</keyword>
<evidence type="ECO:0000313" key="11">
    <source>
        <dbReference type="EMBL" id="CAL1539032.1"/>
    </source>
</evidence>
<reference evidence="11 12" key="1">
    <citation type="submission" date="2024-04" db="EMBL/GenBank/DDBJ databases">
        <authorList>
            <consortium name="Genoscope - CEA"/>
            <person name="William W."/>
        </authorList>
    </citation>
    <scope>NUCLEOTIDE SEQUENCE [LARGE SCALE GENOMIC DNA]</scope>
</reference>
<accession>A0AAV2HXV2</accession>
<feature type="non-terminal residue" evidence="11">
    <location>
        <position position="227"/>
    </location>
</feature>
<dbReference type="InterPro" id="IPR017452">
    <property type="entry name" value="GPCR_Rhodpsn_7TM"/>
</dbReference>
<dbReference type="Proteomes" id="UP001497497">
    <property type="component" value="Unassembled WGS sequence"/>
</dbReference>
<sequence>LISDEIIKTLVLILTIPIHGLTAITGVITNLLSMVILSRLGLKSSVSVGGFALSLTDFIVTSVHVAILFCYILNYAYPESEVDMLVLRIFALGNVRYASFYISMWITTVISVERCFCVVFPFKVKQFFTLSRYVFAIVVIYCVYISLILPVYILVKTDWIDLMSIENNTKSVKRRILTVVFSEETHNLEHILNTIGGVALSVTSQTVLIVCTVGLTYTLNQSSEIRR</sequence>
<feature type="transmembrane region" description="Helical" evidence="9">
    <location>
        <begin position="195"/>
        <end position="219"/>
    </location>
</feature>
<dbReference type="GO" id="GO:0008528">
    <property type="term" value="F:G protein-coupled peptide receptor activity"/>
    <property type="evidence" value="ECO:0007669"/>
    <property type="project" value="TreeGrafter"/>
</dbReference>
<evidence type="ECO:0000313" key="12">
    <source>
        <dbReference type="Proteomes" id="UP001497497"/>
    </source>
</evidence>
<feature type="domain" description="G-protein coupled receptors family 1 profile" evidence="10">
    <location>
        <begin position="29"/>
        <end position="227"/>
    </location>
</feature>
<feature type="non-terminal residue" evidence="11">
    <location>
        <position position="1"/>
    </location>
</feature>
<evidence type="ECO:0000256" key="1">
    <source>
        <dbReference type="ARBA" id="ARBA00004651"/>
    </source>
</evidence>
<keyword evidence="4 9" id="KW-1133">Transmembrane helix</keyword>
<dbReference type="EMBL" id="CAXITT010000323">
    <property type="protein sequence ID" value="CAL1539032.1"/>
    <property type="molecule type" value="Genomic_DNA"/>
</dbReference>
<keyword evidence="2" id="KW-1003">Cell membrane</keyword>
<dbReference type="SUPFAM" id="SSF81321">
    <property type="entry name" value="Family A G protein-coupled receptor-like"/>
    <property type="match status" value="1"/>
</dbReference>
<evidence type="ECO:0000256" key="3">
    <source>
        <dbReference type="ARBA" id="ARBA00022692"/>
    </source>
</evidence>
<dbReference type="PANTHER" id="PTHR24230:SF120">
    <property type="entry name" value="G-PROTEIN COUPLED RECEPTOR DAF-38"/>
    <property type="match status" value="1"/>
</dbReference>
<comment type="caution">
    <text evidence="11">The sequence shown here is derived from an EMBL/GenBank/DDBJ whole genome shotgun (WGS) entry which is preliminary data.</text>
</comment>
<evidence type="ECO:0000256" key="4">
    <source>
        <dbReference type="ARBA" id="ARBA00022989"/>
    </source>
</evidence>